<evidence type="ECO:0000256" key="1">
    <source>
        <dbReference type="ARBA" id="ARBA00022553"/>
    </source>
</evidence>
<dbReference type="InterPro" id="IPR001789">
    <property type="entry name" value="Sig_transdc_resp-reg_receiver"/>
</dbReference>
<dbReference type="Proteomes" id="UP000215405">
    <property type="component" value="Unassembled WGS sequence"/>
</dbReference>
<sequence>MNRCLVIDDAPVVRKVASRILSSEGMEVEVADSGSAALSIFSDMRPDIILLDDWLPDMRSVDFLQSLQSMTAGAMPMVFLMVVEVDPVPIMRAKRAGAEGWILKPFDRPLLMSAIEKNVEKAMRRRRRNAEKEEAAA</sequence>
<dbReference type="RefSeq" id="WP_094077413.1">
    <property type="nucleotide sequence ID" value="NZ_NBYO01000002.1"/>
</dbReference>
<dbReference type="SMART" id="SM00448">
    <property type="entry name" value="REC"/>
    <property type="match status" value="1"/>
</dbReference>
<accession>A0A231UXJ7</accession>
<keyword evidence="1 4" id="KW-0597">Phosphoprotein</keyword>
<dbReference type="PANTHER" id="PTHR44591:SF3">
    <property type="entry name" value="RESPONSE REGULATORY DOMAIN-CONTAINING PROTEIN"/>
    <property type="match status" value="1"/>
</dbReference>
<dbReference type="AlphaFoldDB" id="A0A231UXJ7"/>
<evidence type="ECO:0000256" key="3">
    <source>
        <dbReference type="ARBA" id="ARBA00023163"/>
    </source>
</evidence>
<dbReference type="Pfam" id="PF00072">
    <property type="entry name" value="Response_reg"/>
    <property type="match status" value="1"/>
</dbReference>
<dbReference type="EMBL" id="NBYO01000002">
    <property type="protein sequence ID" value="OXT00587.1"/>
    <property type="molecule type" value="Genomic_DNA"/>
</dbReference>
<keyword evidence="7" id="KW-1185">Reference proteome</keyword>
<evidence type="ECO:0000313" key="7">
    <source>
        <dbReference type="Proteomes" id="UP000215405"/>
    </source>
</evidence>
<dbReference type="PROSITE" id="PS50110">
    <property type="entry name" value="RESPONSE_REGULATORY"/>
    <property type="match status" value="1"/>
</dbReference>
<protein>
    <recommendedName>
        <fullName evidence="5">Response regulatory domain-containing protein</fullName>
    </recommendedName>
</protein>
<feature type="domain" description="Response regulatory" evidence="5">
    <location>
        <begin position="3"/>
        <end position="119"/>
    </location>
</feature>
<dbReference type="GO" id="GO:0000160">
    <property type="term" value="P:phosphorelay signal transduction system"/>
    <property type="evidence" value="ECO:0007669"/>
    <property type="project" value="InterPro"/>
</dbReference>
<keyword evidence="2" id="KW-0805">Transcription regulation</keyword>
<evidence type="ECO:0000256" key="2">
    <source>
        <dbReference type="ARBA" id="ARBA00023015"/>
    </source>
</evidence>
<dbReference type="CDD" id="cd00156">
    <property type="entry name" value="REC"/>
    <property type="match status" value="1"/>
</dbReference>
<dbReference type="SUPFAM" id="SSF52172">
    <property type="entry name" value="CheY-like"/>
    <property type="match status" value="1"/>
</dbReference>
<dbReference type="InterPro" id="IPR050595">
    <property type="entry name" value="Bact_response_regulator"/>
</dbReference>
<proteinExistence type="predicted"/>
<evidence type="ECO:0000259" key="5">
    <source>
        <dbReference type="PROSITE" id="PS50110"/>
    </source>
</evidence>
<evidence type="ECO:0000256" key="4">
    <source>
        <dbReference type="PROSITE-ProRule" id="PRU00169"/>
    </source>
</evidence>
<name>A0A231UXJ7_9HYPH</name>
<organism evidence="6 7">
    <name type="scientific">Notoacmeibacter marinus</name>
    <dbReference type="NCBI Taxonomy" id="1876515"/>
    <lineage>
        <taxon>Bacteria</taxon>
        <taxon>Pseudomonadati</taxon>
        <taxon>Pseudomonadota</taxon>
        <taxon>Alphaproteobacteria</taxon>
        <taxon>Hyphomicrobiales</taxon>
        <taxon>Notoacmeibacteraceae</taxon>
        <taxon>Notoacmeibacter</taxon>
    </lineage>
</organism>
<reference evidence="7" key="1">
    <citation type="journal article" date="2017" name="Int. J. Syst. Evol. Microbiol.">
        <title>Notoacmeibacter marinus gen. nov., sp. nov., isolated from the gut of a limpet and proposal of Notoacmeibacteraceae fam. nov. in the order Rhizobiales of the class Alphaproteobacteria.</title>
        <authorList>
            <person name="Huang Z."/>
            <person name="Guo F."/>
            <person name="Lai Q."/>
        </authorList>
    </citation>
    <scope>NUCLEOTIDE SEQUENCE [LARGE SCALE GENOMIC DNA]</scope>
    <source>
        <strain evidence="7">XMTR2A4</strain>
    </source>
</reference>
<gene>
    <name evidence="6" type="ORF">B7H23_10825</name>
</gene>
<feature type="modified residue" description="4-aspartylphosphate" evidence="4">
    <location>
        <position position="52"/>
    </location>
</feature>
<comment type="caution">
    <text evidence="6">The sequence shown here is derived from an EMBL/GenBank/DDBJ whole genome shotgun (WGS) entry which is preliminary data.</text>
</comment>
<dbReference type="Gene3D" id="3.40.50.2300">
    <property type="match status" value="1"/>
</dbReference>
<keyword evidence="3" id="KW-0804">Transcription</keyword>
<dbReference type="OrthoDB" id="9800897at2"/>
<evidence type="ECO:0000313" key="6">
    <source>
        <dbReference type="EMBL" id="OXT00587.1"/>
    </source>
</evidence>
<dbReference type="InterPro" id="IPR011006">
    <property type="entry name" value="CheY-like_superfamily"/>
</dbReference>
<dbReference type="PANTHER" id="PTHR44591">
    <property type="entry name" value="STRESS RESPONSE REGULATOR PROTEIN 1"/>
    <property type="match status" value="1"/>
</dbReference>